<keyword evidence="2" id="KW-1185">Reference proteome</keyword>
<accession>A0A4Q0I1A6</accession>
<evidence type="ECO:0008006" key="3">
    <source>
        <dbReference type="Google" id="ProtNLM"/>
    </source>
</evidence>
<dbReference type="AlphaFoldDB" id="A0A4Q0I1A6"/>
<proteinExistence type="predicted"/>
<dbReference type="OrthoDB" id="72206at2"/>
<dbReference type="RefSeq" id="WP_069196292.1">
    <property type="nucleotide sequence ID" value="NZ_RLII01000029.1"/>
</dbReference>
<reference evidence="2" key="1">
    <citation type="submission" date="2018-11" db="EMBL/GenBank/DDBJ databases">
        <title>Genome sequencing of a novel mesophilic and cellulolytic organism within the genus Hungateiclostridium.</title>
        <authorList>
            <person name="Rettenmaier R."/>
            <person name="Liebl W."/>
            <person name="Zverlov V."/>
        </authorList>
    </citation>
    <scope>NUCLEOTIDE SEQUENCE [LARGE SCALE GENOMIC DNA]</scope>
    <source>
        <strain evidence="2">N2K1</strain>
    </source>
</reference>
<evidence type="ECO:0000313" key="1">
    <source>
        <dbReference type="EMBL" id="RXE57946.1"/>
    </source>
</evidence>
<comment type="caution">
    <text evidence="1">The sequence shown here is derived from an EMBL/GenBank/DDBJ whole genome shotgun (WGS) entry which is preliminary data.</text>
</comment>
<name>A0A4Q0I1A6_9FIRM</name>
<evidence type="ECO:0000313" key="2">
    <source>
        <dbReference type="Proteomes" id="UP000289166"/>
    </source>
</evidence>
<organism evidence="1 2">
    <name type="scientific">Acetivibrio mesophilus</name>
    <dbReference type="NCBI Taxonomy" id="2487273"/>
    <lineage>
        <taxon>Bacteria</taxon>
        <taxon>Bacillati</taxon>
        <taxon>Bacillota</taxon>
        <taxon>Clostridia</taxon>
        <taxon>Eubacteriales</taxon>
        <taxon>Oscillospiraceae</taxon>
        <taxon>Acetivibrio</taxon>
    </lineage>
</organism>
<gene>
    <name evidence="1" type="ORF">EFD62_14945</name>
</gene>
<protein>
    <recommendedName>
        <fullName evidence="3">DNA-binding protein</fullName>
    </recommendedName>
</protein>
<dbReference type="EMBL" id="RLII01000029">
    <property type="protein sequence ID" value="RXE57946.1"/>
    <property type="molecule type" value="Genomic_DNA"/>
</dbReference>
<sequence>MKLNGYELVCPICKGKKFDRRSSLLNTRGMTFLNLDWLDANAINYICNTCGYILWFIDDGREYIEEYNAEDRSEIHGINIGYETSEAREDECPNCFCKRDVDEKECPNCGYSFYKEC</sequence>
<dbReference type="Proteomes" id="UP000289166">
    <property type="component" value="Unassembled WGS sequence"/>
</dbReference>